<name>A0ABY6DK65_9NEIS</name>
<evidence type="ECO:0008006" key="3">
    <source>
        <dbReference type="Google" id="ProtNLM"/>
    </source>
</evidence>
<protein>
    <recommendedName>
        <fullName evidence="3">DNA transfer protein p32</fullName>
    </recommendedName>
</protein>
<evidence type="ECO:0000313" key="1">
    <source>
        <dbReference type="EMBL" id="UXY14759.1"/>
    </source>
</evidence>
<organism evidence="1 2">
    <name type="scientific">Chitiniphilus purpureus</name>
    <dbReference type="NCBI Taxonomy" id="2981137"/>
    <lineage>
        <taxon>Bacteria</taxon>
        <taxon>Pseudomonadati</taxon>
        <taxon>Pseudomonadota</taxon>
        <taxon>Betaproteobacteria</taxon>
        <taxon>Neisseriales</taxon>
        <taxon>Chitinibacteraceae</taxon>
        <taxon>Chitiniphilus</taxon>
    </lineage>
</organism>
<dbReference type="EMBL" id="CP106753">
    <property type="protein sequence ID" value="UXY14759.1"/>
    <property type="molecule type" value="Genomic_DNA"/>
</dbReference>
<gene>
    <name evidence="1" type="ORF">N8I74_15760</name>
</gene>
<reference evidence="1" key="1">
    <citation type="submission" date="2022-10" db="EMBL/GenBank/DDBJ databases">
        <title>Chitiniphilus purpureus sp. nov., a novel chitin-degrading bacterium isolated from crawfish pond sediment.</title>
        <authorList>
            <person name="Li K."/>
        </authorList>
    </citation>
    <scope>NUCLEOTIDE SEQUENCE</scope>
    <source>
        <strain evidence="1">CD1</strain>
    </source>
</reference>
<keyword evidence="2" id="KW-1185">Reference proteome</keyword>
<dbReference type="Proteomes" id="UP001061302">
    <property type="component" value="Chromosome"/>
</dbReference>
<proteinExistence type="predicted"/>
<accession>A0ABY6DK65</accession>
<evidence type="ECO:0000313" key="2">
    <source>
        <dbReference type="Proteomes" id="UP001061302"/>
    </source>
</evidence>
<dbReference type="RefSeq" id="WP_263124062.1">
    <property type="nucleotide sequence ID" value="NZ_CP106753.1"/>
</dbReference>
<sequence>MGSAATTVKEACCERQEKRYLSAGIKPGGDLVRSFTMRDYQADPGYQFRLQQGTQAIDRALASRGLFNSGKAVKDLTEYSQGLASDEFGNAFNRFQLQQGNRYNRLAGVAGVGQTAVNQLGQAGQNYASQVGQNITNAASNMGNAMMQGANARASGYVGTGNALSGAIGQGINYWQQQQALDGGQPQYPIQPYNQAAPNGVYSWFN</sequence>